<dbReference type="GO" id="GO:0046306">
    <property type="term" value="P:alkanesulfonate catabolic process"/>
    <property type="evidence" value="ECO:0007669"/>
    <property type="project" value="TreeGrafter"/>
</dbReference>
<dbReference type="InterPro" id="IPR011251">
    <property type="entry name" value="Luciferase-like_dom"/>
</dbReference>
<evidence type="ECO:0000256" key="3">
    <source>
        <dbReference type="ARBA" id="ARBA00023002"/>
    </source>
</evidence>
<evidence type="ECO:0000259" key="5">
    <source>
        <dbReference type="Pfam" id="PF00296"/>
    </source>
</evidence>
<dbReference type="InterPro" id="IPR050172">
    <property type="entry name" value="SsuD_RutA_monooxygenase"/>
</dbReference>
<organism evidence="6 7">
    <name type="scientific">Amycolatopsis mediterranei (strain U-32)</name>
    <dbReference type="NCBI Taxonomy" id="749927"/>
    <lineage>
        <taxon>Bacteria</taxon>
        <taxon>Bacillati</taxon>
        <taxon>Actinomycetota</taxon>
        <taxon>Actinomycetes</taxon>
        <taxon>Pseudonocardiales</taxon>
        <taxon>Pseudonocardiaceae</taxon>
        <taxon>Amycolatopsis</taxon>
    </lineage>
</organism>
<evidence type="ECO:0000313" key="7">
    <source>
        <dbReference type="Proteomes" id="UP000000328"/>
    </source>
</evidence>
<proteinExistence type="predicted"/>
<dbReference type="Pfam" id="PF00296">
    <property type="entry name" value="Bac_luciferase"/>
    <property type="match status" value="1"/>
</dbReference>
<reference evidence="6 7" key="1">
    <citation type="journal article" date="2010" name="Cell Res.">
        <title>Complete genome sequence of the rifamycin SV-producing Amycolatopsis mediterranei U32 revealed its genetic characteristics in phylogeny and metabolism.</title>
        <authorList>
            <person name="Zhao W."/>
            <person name="Zhong Y."/>
            <person name="Yuan H."/>
            <person name="Wang J."/>
            <person name="Zheng H."/>
            <person name="Wang Y."/>
            <person name="Cen X."/>
            <person name="Xu F."/>
            <person name="Bai J."/>
            <person name="Han X."/>
            <person name="Lu G."/>
            <person name="Zhu Y."/>
            <person name="Shao Z."/>
            <person name="Yan H."/>
            <person name="Li C."/>
            <person name="Peng N."/>
            <person name="Zhang Z."/>
            <person name="Zhang Y."/>
            <person name="Lin W."/>
            <person name="Fan Y."/>
            <person name="Qin Z."/>
            <person name="Hu Y."/>
            <person name="Zhu B."/>
            <person name="Wang S."/>
            <person name="Ding X."/>
            <person name="Zhao G.P."/>
        </authorList>
    </citation>
    <scope>NUCLEOTIDE SEQUENCE [LARGE SCALE GENOMIC DNA]</scope>
    <source>
        <strain evidence="7">U-32</strain>
    </source>
</reference>
<protein>
    <submittedName>
        <fullName evidence="6">Luciferase-like monooxygenase</fullName>
    </submittedName>
</protein>
<dbReference type="HOGENOM" id="CLU_027853_6_4_11"/>
<dbReference type="PATRIC" id="fig|749927.5.peg.3276"/>
<dbReference type="GO" id="GO:0008726">
    <property type="term" value="F:alkanesulfonate monooxygenase activity"/>
    <property type="evidence" value="ECO:0007669"/>
    <property type="project" value="TreeGrafter"/>
</dbReference>
<keyword evidence="1" id="KW-0285">Flavoprotein</keyword>
<dbReference type="EMBL" id="CP002000">
    <property type="protein sequence ID" value="ADJ44963.1"/>
    <property type="molecule type" value="Genomic_DNA"/>
</dbReference>
<evidence type="ECO:0000313" key="6">
    <source>
        <dbReference type="EMBL" id="ADJ44963.1"/>
    </source>
</evidence>
<evidence type="ECO:0000256" key="4">
    <source>
        <dbReference type="ARBA" id="ARBA00023033"/>
    </source>
</evidence>
<evidence type="ECO:0000256" key="2">
    <source>
        <dbReference type="ARBA" id="ARBA00022643"/>
    </source>
</evidence>
<keyword evidence="2" id="KW-0288">FMN</keyword>
<name>A0A0H3D608_AMYMU</name>
<dbReference type="Gene3D" id="3.20.20.30">
    <property type="entry name" value="Luciferase-like domain"/>
    <property type="match status" value="1"/>
</dbReference>
<keyword evidence="3" id="KW-0560">Oxidoreductase</keyword>
<dbReference type="KEGG" id="amd:AMED_3172"/>
<gene>
    <name evidence="6" type="ordered locus">AMED_3172</name>
</gene>
<dbReference type="eggNOG" id="COG2141">
    <property type="taxonomic scope" value="Bacteria"/>
</dbReference>
<keyword evidence="4 6" id="KW-0503">Monooxygenase</keyword>
<dbReference type="InterPro" id="IPR036661">
    <property type="entry name" value="Luciferase-like_sf"/>
</dbReference>
<dbReference type="PANTHER" id="PTHR42847">
    <property type="entry name" value="ALKANESULFONATE MONOOXYGENASE"/>
    <property type="match status" value="1"/>
</dbReference>
<evidence type="ECO:0000256" key="1">
    <source>
        <dbReference type="ARBA" id="ARBA00022630"/>
    </source>
</evidence>
<dbReference type="NCBIfam" id="TIGR03560">
    <property type="entry name" value="F420_Rv1855c"/>
    <property type="match status" value="1"/>
</dbReference>
<accession>A0A0H3D608</accession>
<dbReference type="Proteomes" id="UP000000328">
    <property type="component" value="Chromosome"/>
</dbReference>
<dbReference type="InterPro" id="IPR019952">
    <property type="entry name" value="F420_OxRdatse_Rv1855c_pred"/>
</dbReference>
<dbReference type="OrthoDB" id="143323at2"/>
<dbReference type="PANTHER" id="PTHR42847:SF4">
    <property type="entry name" value="ALKANESULFONATE MONOOXYGENASE-RELATED"/>
    <property type="match status" value="1"/>
</dbReference>
<dbReference type="SUPFAM" id="SSF51679">
    <property type="entry name" value="Bacterial luciferase-like"/>
    <property type="match status" value="1"/>
</dbReference>
<dbReference type="AlphaFoldDB" id="A0A0H3D608"/>
<feature type="domain" description="Luciferase-like" evidence="5">
    <location>
        <begin position="6"/>
        <end position="247"/>
    </location>
</feature>
<sequence length="282" mass="31008">MKIMRFAIKTSPQNTEWADMLAVWQAADEIELFESGWTFDHFYPIFSDPTGPCLEGWVTLTALAQATKRLRLGTLVSGIHYRHPALLANMATTLDIVSGGRLEIGVGAGWNEEESGAYGMELGSIKARSDRFEEACEVLVGLLTQETTTFRGEHYQLTDARCEPKGLQRPHPPICIGGSGEKRTLRTAAKYAQHWNFVGGPPEEFARKREVLHRHCADVGRDPAEITLSSHVRLEPDLDYAKVAAEAAALGEAGVDLAIVYLPPPHTPAVLEPLAKALEPLR</sequence>